<keyword evidence="4 6" id="KW-0663">Pyridoxal phosphate</keyword>
<name>A0ABP4MDZ2_9ACTN</name>
<comment type="similarity">
    <text evidence="2 6">Belongs to the group II decarboxylase family.</text>
</comment>
<dbReference type="InterPro" id="IPR002129">
    <property type="entry name" value="PyrdxlP-dep_de-COase"/>
</dbReference>
<gene>
    <name evidence="7" type="ORF">GCM10009827_072910</name>
</gene>
<dbReference type="InterPro" id="IPR015424">
    <property type="entry name" value="PyrdxlP-dep_Trfase"/>
</dbReference>
<comment type="cofactor">
    <cofactor evidence="1 6">
        <name>pyridoxal 5'-phosphate</name>
        <dbReference type="ChEBI" id="CHEBI:597326"/>
    </cofactor>
</comment>
<dbReference type="EMBL" id="BAAAQD010000017">
    <property type="protein sequence ID" value="GAA1542743.1"/>
    <property type="molecule type" value="Genomic_DNA"/>
</dbReference>
<dbReference type="InterPro" id="IPR015422">
    <property type="entry name" value="PyrdxlP-dep_Trfase_small"/>
</dbReference>
<dbReference type="InterPro" id="IPR015421">
    <property type="entry name" value="PyrdxlP-dep_Trfase_major"/>
</dbReference>
<proteinExistence type="inferred from homology"/>
<evidence type="ECO:0000256" key="1">
    <source>
        <dbReference type="ARBA" id="ARBA00001933"/>
    </source>
</evidence>
<dbReference type="GO" id="GO:0008483">
    <property type="term" value="F:transaminase activity"/>
    <property type="evidence" value="ECO:0007669"/>
    <property type="project" value="UniProtKB-KW"/>
</dbReference>
<dbReference type="Proteomes" id="UP001501470">
    <property type="component" value="Unassembled WGS sequence"/>
</dbReference>
<evidence type="ECO:0000256" key="2">
    <source>
        <dbReference type="ARBA" id="ARBA00009533"/>
    </source>
</evidence>
<dbReference type="RefSeq" id="WP_344507310.1">
    <property type="nucleotide sequence ID" value="NZ_BAAAQD010000017.1"/>
</dbReference>
<comment type="caution">
    <text evidence="7">The sequence shown here is derived from an EMBL/GenBank/DDBJ whole genome shotgun (WGS) entry which is preliminary data.</text>
</comment>
<dbReference type="Pfam" id="PF00282">
    <property type="entry name" value="Pyridoxal_deC"/>
    <property type="match status" value="1"/>
</dbReference>
<keyword evidence="3" id="KW-0210">Decarboxylase</keyword>
<keyword evidence="7" id="KW-0808">Transferase</keyword>
<dbReference type="SUPFAM" id="SSF53383">
    <property type="entry name" value="PLP-dependent transferases"/>
    <property type="match status" value="1"/>
</dbReference>
<evidence type="ECO:0000256" key="4">
    <source>
        <dbReference type="ARBA" id="ARBA00022898"/>
    </source>
</evidence>
<keyword evidence="7" id="KW-0032">Aminotransferase</keyword>
<organism evidence="7 8">
    <name type="scientific">Dactylosporangium maewongense</name>
    <dbReference type="NCBI Taxonomy" id="634393"/>
    <lineage>
        <taxon>Bacteria</taxon>
        <taxon>Bacillati</taxon>
        <taxon>Actinomycetota</taxon>
        <taxon>Actinomycetes</taxon>
        <taxon>Micromonosporales</taxon>
        <taxon>Micromonosporaceae</taxon>
        <taxon>Dactylosporangium</taxon>
    </lineage>
</organism>
<sequence>MTIVEQPARRTTAQLPPAGSIEGLQLVEVLTGVALDTLREVTSARPGPVTAGGPAAVREAAGRLLAGPLLPEEPGDPVETFRRFVRDFATWSVDISHPAAVARMQCPPTPVAAAAELVLGVLNQSLHAWEAGPWALELERYVIRNLCDVVGYGPAAGGTITAGGSISNLMAILTARDSVMRRESGVVPFFDGLGGTGRRPVVLATDATHFSIGKAVGITGIGEQAIVRVPSDALGRLDPSQLQRTLENLPDDAVPVAAIACVGSTDQGWVDDLPALADVCGRWGVWLHADAAYGGGALFSPRLRGRLAGLERADSVTLDLHKFGWTPATSGIFLVSDAAHLAPLSGQTTTTLNADDDKAAGYIGLYGQSVQATRRAEAFKIAVTMGALGRTGMAEMVDGCHDLARYAAGQVAAHPRLELAAEPSLSTVLFRYLPAGADGDDARLDAFNGALRRELMDRGVVLLARTRVRRADGSQPVFLKIMVLNPATTPQEIDEILAGIVAVADERSGREGA</sequence>
<dbReference type="Gene3D" id="3.40.640.10">
    <property type="entry name" value="Type I PLP-dependent aspartate aminotransferase-like (Major domain)"/>
    <property type="match status" value="1"/>
</dbReference>
<protein>
    <submittedName>
        <fullName evidence="7">Aminotransferase class V-fold PLP-dependent enzyme</fullName>
    </submittedName>
</protein>
<dbReference type="PANTHER" id="PTHR45677:SF8">
    <property type="entry name" value="CYSTEINE SULFINIC ACID DECARBOXYLASE"/>
    <property type="match status" value="1"/>
</dbReference>
<accession>A0ABP4MDZ2</accession>
<evidence type="ECO:0000313" key="8">
    <source>
        <dbReference type="Proteomes" id="UP001501470"/>
    </source>
</evidence>
<dbReference type="Gene3D" id="3.90.1150.10">
    <property type="entry name" value="Aspartate Aminotransferase, domain 1"/>
    <property type="match status" value="1"/>
</dbReference>
<keyword evidence="8" id="KW-1185">Reference proteome</keyword>
<evidence type="ECO:0000256" key="6">
    <source>
        <dbReference type="RuleBase" id="RU000382"/>
    </source>
</evidence>
<dbReference type="PANTHER" id="PTHR45677">
    <property type="entry name" value="GLUTAMATE DECARBOXYLASE-RELATED"/>
    <property type="match status" value="1"/>
</dbReference>
<evidence type="ECO:0000313" key="7">
    <source>
        <dbReference type="EMBL" id="GAA1542743.1"/>
    </source>
</evidence>
<keyword evidence="5 6" id="KW-0456">Lyase</keyword>
<reference evidence="8" key="1">
    <citation type="journal article" date="2019" name="Int. J. Syst. Evol. Microbiol.">
        <title>The Global Catalogue of Microorganisms (GCM) 10K type strain sequencing project: providing services to taxonomists for standard genome sequencing and annotation.</title>
        <authorList>
            <consortium name="The Broad Institute Genomics Platform"/>
            <consortium name="The Broad Institute Genome Sequencing Center for Infectious Disease"/>
            <person name="Wu L."/>
            <person name="Ma J."/>
        </authorList>
    </citation>
    <scope>NUCLEOTIDE SEQUENCE [LARGE SCALE GENOMIC DNA]</scope>
    <source>
        <strain evidence="8">JCM 15933</strain>
    </source>
</reference>
<evidence type="ECO:0000256" key="3">
    <source>
        <dbReference type="ARBA" id="ARBA00022793"/>
    </source>
</evidence>
<evidence type="ECO:0000256" key="5">
    <source>
        <dbReference type="ARBA" id="ARBA00023239"/>
    </source>
</evidence>